<dbReference type="PROSITE" id="PS00523">
    <property type="entry name" value="SULFATASE_1"/>
    <property type="match status" value="1"/>
</dbReference>
<evidence type="ECO:0000313" key="6">
    <source>
        <dbReference type="EMBL" id="VAW12733.1"/>
    </source>
</evidence>
<keyword evidence="4" id="KW-0106">Calcium</keyword>
<dbReference type="InterPro" id="IPR024607">
    <property type="entry name" value="Sulfatase_CS"/>
</dbReference>
<feature type="domain" description="Sulfatase N-terminal" evidence="5">
    <location>
        <begin position="43"/>
        <end position="111"/>
    </location>
</feature>
<evidence type="ECO:0000256" key="2">
    <source>
        <dbReference type="ARBA" id="ARBA00022723"/>
    </source>
</evidence>
<dbReference type="Gene3D" id="3.40.720.10">
    <property type="entry name" value="Alkaline Phosphatase, subunit A"/>
    <property type="match status" value="2"/>
</dbReference>
<keyword evidence="2" id="KW-0479">Metal-binding</keyword>
<proteinExistence type="inferred from homology"/>
<dbReference type="GO" id="GO:0004065">
    <property type="term" value="F:arylsulfatase activity"/>
    <property type="evidence" value="ECO:0007669"/>
    <property type="project" value="TreeGrafter"/>
</dbReference>
<keyword evidence="3" id="KW-0378">Hydrolase</keyword>
<dbReference type="PANTHER" id="PTHR42693">
    <property type="entry name" value="ARYLSULFATASE FAMILY MEMBER"/>
    <property type="match status" value="1"/>
</dbReference>
<dbReference type="InterPro" id="IPR050738">
    <property type="entry name" value="Sulfatase"/>
</dbReference>
<dbReference type="GO" id="GO:0046872">
    <property type="term" value="F:metal ion binding"/>
    <property type="evidence" value="ECO:0007669"/>
    <property type="project" value="UniProtKB-KW"/>
</dbReference>
<evidence type="ECO:0000256" key="1">
    <source>
        <dbReference type="ARBA" id="ARBA00008779"/>
    </source>
</evidence>
<comment type="similarity">
    <text evidence="1">Belongs to the sulfatase family.</text>
</comment>
<dbReference type="PANTHER" id="PTHR42693:SF53">
    <property type="entry name" value="ENDO-4-O-SULFATASE"/>
    <property type="match status" value="1"/>
</dbReference>
<organism evidence="6">
    <name type="scientific">hydrothermal vent metagenome</name>
    <dbReference type="NCBI Taxonomy" id="652676"/>
    <lineage>
        <taxon>unclassified sequences</taxon>
        <taxon>metagenomes</taxon>
        <taxon>ecological metagenomes</taxon>
    </lineage>
</organism>
<dbReference type="PROSITE" id="PS51257">
    <property type="entry name" value="PROKAR_LIPOPROTEIN"/>
    <property type="match status" value="1"/>
</dbReference>
<sequence length="317" mass="36207">MTMNKLAVFLIIFSLLACTSKIEKNKNIPVNKLVINPDLDFRPNIVWIVAEDLSSYLPSFGDSTIVSPNLDKLASQGVCYDNFYSPHPVCAPARAAIITGMYANSIGASHMRTGPWYAGEASKDRLENYSKNYMPEKPLYQDLAYRKQMSIMQELIRLKKAEQLTEKQALWFKDTKPEEELYDLYKDPYEINNLAKDPDYKEKLLELRQVCKEWVENINDTGMQDEKQLISQFWSNNIQPQTADPIISLDQSMVSIQCTTEGASIGYKILSPGTDPSKKSWKVYSKPFKPIKNSNIIAIAHRIGYKRSNEIVQVKNN</sequence>
<accession>A0A3B0T9J1</accession>
<evidence type="ECO:0000256" key="4">
    <source>
        <dbReference type="ARBA" id="ARBA00022837"/>
    </source>
</evidence>
<dbReference type="EMBL" id="UOEN01000123">
    <property type="protein sequence ID" value="VAW12733.1"/>
    <property type="molecule type" value="Genomic_DNA"/>
</dbReference>
<name>A0A3B0T9J1_9ZZZZ</name>
<dbReference type="Pfam" id="PF00884">
    <property type="entry name" value="Sulfatase"/>
    <property type="match status" value="1"/>
</dbReference>
<dbReference type="AlphaFoldDB" id="A0A3B0T9J1"/>
<dbReference type="SUPFAM" id="SSF53649">
    <property type="entry name" value="Alkaline phosphatase-like"/>
    <property type="match status" value="2"/>
</dbReference>
<dbReference type="InterPro" id="IPR000917">
    <property type="entry name" value="Sulfatase_N"/>
</dbReference>
<evidence type="ECO:0000259" key="5">
    <source>
        <dbReference type="Pfam" id="PF00884"/>
    </source>
</evidence>
<protein>
    <submittedName>
        <fullName evidence="6">Sulfatase</fullName>
    </submittedName>
</protein>
<gene>
    <name evidence="6" type="ORF">MNBD_BACTEROID05-1021</name>
</gene>
<dbReference type="InterPro" id="IPR017850">
    <property type="entry name" value="Alkaline_phosphatase_core_sf"/>
</dbReference>
<reference evidence="6" key="1">
    <citation type="submission" date="2018-06" db="EMBL/GenBank/DDBJ databases">
        <authorList>
            <person name="Zhirakovskaya E."/>
        </authorList>
    </citation>
    <scope>NUCLEOTIDE SEQUENCE</scope>
</reference>
<evidence type="ECO:0000256" key="3">
    <source>
        <dbReference type="ARBA" id="ARBA00022801"/>
    </source>
</evidence>